<protein>
    <submittedName>
        <fullName evidence="3">6-phospho-3-hexuloisomerase</fullName>
    </submittedName>
</protein>
<dbReference type="PANTHER" id="PTHR43443:SF1">
    <property type="entry name" value="3-HEXULOSE-6-PHOSPHATE ISOMERASE"/>
    <property type="match status" value="1"/>
</dbReference>
<comment type="caution">
    <text evidence="3">The sequence shown here is derived from an EMBL/GenBank/DDBJ whole genome shotgun (WGS) entry which is preliminary data.</text>
</comment>
<dbReference type="Gene3D" id="3.40.50.10490">
    <property type="entry name" value="Glucose-6-phosphate isomerase like protein, domain 1"/>
    <property type="match status" value="1"/>
</dbReference>
<dbReference type="CDD" id="cd05005">
    <property type="entry name" value="SIS_PHI"/>
    <property type="match status" value="1"/>
</dbReference>
<dbReference type="InterPro" id="IPR017552">
    <property type="entry name" value="PHI/rmpB"/>
</dbReference>
<accession>A0A9X2MMQ1</accession>
<evidence type="ECO:0000313" key="4">
    <source>
        <dbReference type="Proteomes" id="UP001141950"/>
    </source>
</evidence>
<reference evidence="3" key="1">
    <citation type="submission" date="2022-08" db="EMBL/GenBank/DDBJ databases">
        <title>The genomic sequence of strain Paenibacillus sp. SCIV0701.</title>
        <authorList>
            <person name="Zhao H."/>
        </authorList>
    </citation>
    <scope>NUCLEOTIDE SEQUENCE</scope>
    <source>
        <strain evidence="3">SCIV0701</strain>
    </source>
</reference>
<sequence length="183" mass="19412">MNMLTVSSSILQELDRTLKAVNSDEIEALTKQITEAGNIFVAGAGRSGLMMRAFAMRLMHMGFRVYVVGETVTPGIAEGDLLLIGSGSGETKTLASMAAKAHNIKATIGVLTIAPDSTIGQLASTIVHIPAVTKDSTSGSSNQPMGTLFEQCLLLLLDATVLRLMENMKLQGTAMYNNHANLE</sequence>
<dbReference type="NCBIfam" id="TIGR03127">
    <property type="entry name" value="RuMP_HxlB"/>
    <property type="match status" value="1"/>
</dbReference>
<evidence type="ECO:0000313" key="3">
    <source>
        <dbReference type="EMBL" id="MCR2804733.1"/>
    </source>
</evidence>
<dbReference type="Proteomes" id="UP001141950">
    <property type="component" value="Unassembled WGS sequence"/>
</dbReference>
<evidence type="ECO:0000259" key="2">
    <source>
        <dbReference type="PROSITE" id="PS51464"/>
    </source>
</evidence>
<dbReference type="SUPFAM" id="SSF53697">
    <property type="entry name" value="SIS domain"/>
    <property type="match status" value="1"/>
</dbReference>
<dbReference type="AlphaFoldDB" id="A0A9X2MMQ1"/>
<dbReference type="PANTHER" id="PTHR43443">
    <property type="entry name" value="3-HEXULOSE-6-PHOSPHATE ISOMERASE"/>
    <property type="match status" value="1"/>
</dbReference>
<name>A0A9X2MMQ1_9BACL</name>
<comment type="similarity">
    <text evidence="1">Belongs to the SIS family. PHI subfamily.</text>
</comment>
<keyword evidence="4" id="KW-1185">Reference proteome</keyword>
<dbReference type="GO" id="GO:0097367">
    <property type="term" value="F:carbohydrate derivative binding"/>
    <property type="evidence" value="ECO:0007669"/>
    <property type="project" value="InterPro"/>
</dbReference>
<dbReference type="GO" id="GO:1901135">
    <property type="term" value="P:carbohydrate derivative metabolic process"/>
    <property type="evidence" value="ECO:0007669"/>
    <property type="project" value="InterPro"/>
</dbReference>
<dbReference type="InterPro" id="IPR046348">
    <property type="entry name" value="SIS_dom_sf"/>
</dbReference>
<dbReference type="Pfam" id="PF01380">
    <property type="entry name" value="SIS"/>
    <property type="match status" value="1"/>
</dbReference>
<dbReference type="EMBL" id="JANIPJ010000008">
    <property type="protein sequence ID" value="MCR2804733.1"/>
    <property type="molecule type" value="Genomic_DNA"/>
</dbReference>
<evidence type="ECO:0000256" key="1">
    <source>
        <dbReference type="ARBA" id="ARBA00009235"/>
    </source>
</evidence>
<dbReference type="RefSeq" id="WP_257446007.1">
    <property type="nucleotide sequence ID" value="NZ_JANIPJ010000008.1"/>
</dbReference>
<feature type="domain" description="SIS" evidence="2">
    <location>
        <begin position="29"/>
        <end position="170"/>
    </location>
</feature>
<dbReference type="InterPro" id="IPR001347">
    <property type="entry name" value="SIS_dom"/>
</dbReference>
<organism evidence="3 4">
    <name type="scientific">Paenibacillus soyae</name>
    <dbReference type="NCBI Taxonomy" id="2969249"/>
    <lineage>
        <taxon>Bacteria</taxon>
        <taxon>Bacillati</taxon>
        <taxon>Bacillota</taxon>
        <taxon>Bacilli</taxon>
        <taxon>Bacillales</taxon>
        <taxon>Paenibacillaceae</taxon>
        <taxon>Paenibacillus</taxon>
    </lineage>
</organism>
<dbReference type="GO" id="GO:0016853">
    <property type="term" value="F:isomerase activity"/>
    <property type="evidence" value="ECO:0007669"/>
    <property type="project" value="InterPro"/>
</dbReference>
<gene>
    <name evidence="3" type="primary">hxlB</name>
    <name evidence="3" type="ORF">NQZ67_12670</name>
</gene>
<dbReference type="PROSITE" id="PS51464">
    <property type="entry name" value="SIS"/>
    <property type="match status" value="1"/>
</dbReference>
<proteinExistence type="inferred from homology"/>